<comment type="similarity">
    <text evidence="1 3">Belongs to the type-B carboxylesterase/lipase family.</text>
</comment>
<protein>
    <recommendedName>
        <fullName evidence="3">Carboxylic ester hydrolase</fullName>
        <ecNumber evidence="3">3.1.1.-</ecNumber>
    </recommendedName>
</protein>
<dbReference type="Pfam" id="PF00135">
    <property type="entry name" value="COesterase"/>
    <property type="match status" value="1"/>
</dbReference>
<evidence type="ECO:0000313" key="5">
    <source>
        <dbReference type="EMBL" id="CZR59501.1"/>
    </source>
</evidence>
<accession>A0A1L7X3A1</accession>
<keyword evidence="2 3" id="KW-0378">Hydrolase</keyword>
<evidence type="ECO:0000313" key="6">
    <source>
        <dbReference type="Proteomes" id="UP000184330"/>
    </source>
</evidence>
<feature type="domain" description="Carboxylesterase type B" evidence="4">
    <location>
        <begin position="27"/>
        <end position="377"/>
    </location>
</feature>
<evidence type="ECO:0000256" key="2">
    <source>
        <dbReference type="ARBA" id="ARBA00022801"/>
    </source>
</evidence>
<dbReference type="PANTHER" id="PTHR11559">
    <property type="entry name" value="CARBOXYLESTERASE"/>
    <property type="match status" value="1"/>
</dbReference>
<dbReference type="PROSITE" id="PS00122">
    <property type="entry name" value="CARBOXYLESTERASE_B_1"/>
    <property type="match status" value="1"/>
</dbReference>
<dbReference type="InterPro" id="IPR029058">
    <property type="entry name" value="AB_hydrolase_fold"/>
</dbReference>
<keyword evidence="3" id="KW-0732">Signal</keyword>
<reference evidence="5 6" key="1">
    <citation type="submission" date="2016-03" db="EMBL/GenBank/DDBJ databases">
        <authorList>
            <person name="Ploux O."/>
        </authorList>
    </citation>
    <scope>NUCLEOTIDE SEQUENCE [LARGE SCALE GENOMIC DNA]</scope>
    <source>
        <strain evidence="5 6">UAMH 11012</strain>
    </source>
</reference>
<feature type="signal peptide" evidence="3">
    <location>
        <begin position="1"/>
        <end position="17"/>
    </location>
</feature>
<dbReference type="AlphaFoldDB" id="A0A1L7X3A1"/>
<dbReference type="EMBL" id="FJOG01000014">
    <property type="protein sequence ID" value="CZR59501.1"/>
    <property type="molecule type" value="Genomic_DNA"/>
</dbReference>
<dbReference type="SUPFAM" id="SSF53474">
    <property type="entry name" value="alpha/beta-Hydrolases"/>
    <property type="match status" value="1"/>
</dbReference>
<dbReference type="OrthoDB" id="408631at2759"/>
<dbReference type="EC" id="3.1.1.-" evidence="3"/>
<dbReference type="STRING" id="576137.A0A1L7X3A1"/>
<keyword evidence="6" id="KW-1185">Reference proteome</keyword>
<dbReference type="InterPro" id="IPR019826">
    <property type="entry name" value="Carboxylesterase_B_AS"/>
</dbReference>
<name>A0A1L7X3A1_9HELO</name>
<sequence>MLKILIIVLSLTSLSLAGHNVTKSENLTVQTRTGTFIGNLNDTYPDVRHFKYIPYAKPPVGDRRWTSPEPLGNSSKVYDSTVFGPSCPQYVSAIPTSWALNITGNLIVNYGESLLAGLVAQNSAEDCLTLAVWTPASATPDSKLPVIHFLTGGGDVTGGINIPTQMPANWVHRSQQHIVVTTNYRVNIFGYPNARGLNGNTNFALQDQRKAVEWVAENIGAFGGDPSKITLWGQSAGSGATDQYLFAWYQDPIIRASISSSGVAIGRASNLDYAGTNFTFVAKSLGCDFSDPDLELECMRRVPMPRIEDFVGQYQDNSTLVNTSQPVIAFTRQIDNKYVFANYTQKYLDGQIAQLPKIIGTTAREASALVPYPIHNYTAGPSEQLIYTQTLNTVCAAHNTSVLRNEVGLPTYRYEWAGNFSNIAPVPWLGAYHYSDLYMLFGTYPIAPGEITDLEIQTSEKMQDFFLDFVMDPTSLPQNGWLEYVTSQSGGGKLAQFGADGQVAQFVDGDSVEGACHIPGVVYNTAP</sequence>
<organism evidence="5 6">
    <name type="scientific">Phialocephala subalpina</name>
    <dbReference type="NCBI Taxonomy" id="576137"/>
    <lineage>
        <taxon>Eukaryota</taxon>
        <taxon>Fungi</taxon>
        <taxon>Dikarya</taxon>
        <taxon>Ascomycota</taxon>
        <taxon>Pezizomycotina</taxon>
        <taxon>Leotiomycetes</taxon>
        <taxon>Helotiales</taxon>
        <taxon>Mollisiaceae</taxon>
        <taxon>Phialocephala</taxon>
        <taxon>Phialocephala fortinii species complex</taxon>
    </lineage>
</organism>
<feature type="chain" id="PRO_5011834168" description="Carboxylic ester hydrolase" evidence="3">
    <location>
        <begin position="18"/>
        <end position="527"/>
    </location>
</feature>
<evidence type="ECO:0000256" key="3">
    <source>
        <dbReference type="RuleBase" id="RU361235"/>
    </source>
</evidence>
<evidence type="ECO:0000256" key="1">
    <source>
        <dbReference type="ARBA" id="ARBA00005964"/>
    </source>
</evidence>
<gene>
    <name evidence="5" type="ORF">PAC_09393</name>
</gene>
<dbReference type="InterPro" id="IPR002018">
    <property type="entry name" value="CarbesteraseB"/>
</dbReference>
<dbReference type="GO" id="GO:0016787">
    <property type="term" value="F:hydrolase activity"/>
    <property type="evidence" value="ECO:0007669"/>
    <property type="project" value="UniProtKB-KW"/>
</dbReference>
<proteinExistence type="inferred from homology"/>
<dbReference type="Gene3D" id="3.40.50.1820">
    <property type="entry name" value="alpha/beta hydrolase"/>
    <property type="match status" value="2"/>
</dbReference>
<dbReference type="InterPro" id="IPR050309">
    <property type="entry name" value="Type-B_Carboxylest/Lipase"/>
</dbReference>
<dbReference type="Proteomes" id="UP000184330">
    <property type="component" value="Unassembled WGS sequence"/>
</dbReference>
<evidence type="ECO:0000259" key="4">
    <source>
        <dbReference type="Pfam" id="PF00135"/>
    </source>
</evidence>